<gene>
    <name evidence="4" type="ORF">FVE85_0034</name>
</gene>
<keyword evidence="2" id="KW-0560">Oxidoreductase</keyword>
<reference evidence="5" key="1">
    <citation type="journal article" date="2019" name="Nat. Commun.">
        <title>Expansion of phycobilisome linker gene families in mesophilic red algae.</title>
        <authorList>
            <person name="Lee J."/>
            <person name="Kim D."/>
            <person name="Bhattacharya D."/>
            <person name="Yoon H.S."/>
        </authorList>
    </citation>
    <scope>NUCLEOTIDE SEQUENCE [LARGE SCALE GENOMIC DNA]</scope>
    <source>
        <strain evidence="5">CCMP 1328</strain>
    </source>
</reference>
<keyword evidence="5" id="KW-1185">Reference proteome</keyword>
<comment type="caution">
    <text evidence="4">The sequence shown here is derived from an EMBL/GenBank/DDBJ whole genome shotgun (WGS) entry which is preliminary data.</text>
</comment>
<dbReference type="Pfam" id="PF00106">
    <property type="entry name" value="adh_short"/>
    <property type="match status" value="1"/>
</dbReference>
<dbReference type="EMBL" id="VRMN01000002">
    <property type="protein sequence ID" value="KAA8496305.1"/>
    <property type="molecule type" value="Genomic_DNA"/>
</dbReference>
<dbReference type="GO" id="GO:0016491">
    <property type="term" value="F:oxidoreductase activity"/>
    <property type="evidence" value="ECO:0007669"/>
    <property type="project" value="UniProtKB-KW"/>
</dbReference>
<dbReference type="InterPro" id="IPR036291">
    <property type="entry name" value="NAD(P)-bd_dom_sf"/>
</dbReference>
<dbReference type="PANTHER" id="PTHR44196:SF1">
    <property type="entry name" value="DEHYDROGENASE_REDUCTASE SDR FAMILY MEMBER 7B"/>
    <property type="match status" value="1"/>
</dbReference>
<dbReference type="PRINTS" id="PR00081">
    <property type="entry name" value="GDHRDH"/>
</dbReference>
<name>A0A5J4YYV6_PORPP</name>
<sequence length="283" mass="30787">MRGWRGEGVAVADAGAWWRGTMQADLKDQVAFVTGASRGVGRHIALELGRSGCRLFLVGRDAAALERVRAEIVQRFGVPCLFEACDVVDDDAMQAALRRCAEELGGINILICGAGQNRRREITRVDVAVWDQVMKINLLHGVMHLTRFAVPYMIQNKARNQSSTVVYLGTFAIRDAVNPAYVGIEPYLASKAGVNAFASVMSNTLRPYDIKVSVLNFGLAATELGLRSGPLGTGDPNTLIQPEDVAAAVLYICRTAPTVAPLEITLIPNRPVVWQQQQRDAKL</sequence>
<organism evidence="4 5">
    <name type="scientific">Porphyridium purpureum</name>
    <name type="common">Red alga</name>
    <name type="synonym">Porphyridium cruentum</name>
    <dbReference type="NCBI Taxonomy" id="35688"/>
    <lineage>
        <taxon>Eukaryota</taxon>
        <taxon>Rhodophyta</taxon>
        <taxon>Bangiophyceae</taxon>
        <taxon>Porphyridiales</taxon>
        <taxon>Porphyridiaceae</taxon>
        <taxon>Porphyridium</taxon>
    </lineage>
</organism>
<evidence type="ECO:0000256" key="2">
    <source>
        <dbReference type="ARBA" id="ARBA00023002"/>
    </source>
</evidence>
<evidence type="ECO:0000313" key="5">
    <source>
        <dbReference type="Proteomes" id="UP000324585"/>
    </source>
</evidence>
<dbReference type="PANTHER" id="PTHR44196">
    <property type="entry name" value="DEHYDROGENASE/REDUCTASE SDR FAMILY MEMBER 7B"/>
    <property type="match status" value="1"/>
</dbReference>
<evidence type="ECO:0000259" key="3">
    <source>
        <dbReference type="SMART" id="SM00822"/>
    </source>
</evidence>
<feature type="domain" description="Ketoreductase" evidence="3">
    <location>
        <begin position="29"/>
        <end position="187"/>
    </location>
</feature>
<comment type="similarity">
    <text evidence="1">Belongs to the short-chain dehydrogenases/reductases (SDR) family.</text>
</comment>
<accession>A0A5J4YYV6</accession>
<protein>
    <submittedName>
        <fullName evidence="4">Putative oxidoreductase YoxD</fullName>
    </submittedName>
</protein>
<dbReference type="GO" id="GO:0016020">
    <property type="term" value="C:membrane"/>
    <property type="evidence" value="ECO:0007669"/>
    <property type="project" value="TreeGrafter"/>
</dbReference>
<dbReference type="OrthoDB" id="1393670at2759"/>
<proteinExistence type="inferred from homology"/>
<dbReference type="AlphaFoldDB" id="A0A5J4YYV6"/>
<dbReference type="InterPro" id="IPR002347">
    <property type="entry name" value="SDR_fam"/>
</dbReference>
<evidence type="ECO:0000256" key="1">
    <source>
        <dbReference type="ARBA" id="ARBA00006484"/>
    </source>
</evidence>
<dbReference type="CDD" id="cd05233">
    <property type="entry name" value="SDR_c"/>
    <property type="match status" value="1"/>
</dbReference>
<dbReference type="InterPro" id="IPR057326">
    <property type="entry name" value="KR_dom"/>
</dbReference>
<dbReference type="SMART" id="SM00822">
    <property type="entry name" value="PKS_KR"/>
    <property type="match status" value="1"/>
</dbReference>
<dbReference type="Gene3D" id="3.40.50.720">
    <property type="entry name" value="NAD(P)-binding Rossmann-like Domain"/>
    <property type="match status" value="1"/>
</dbReference>
<evidence type="ECO:0000313" key="4">
    <source>
        <dbReference type="EMBL" id="KAA8496305.1"/>
    </source>
</evidence>
<dbReference type="Proteomes" id="UP000324585">
    <property type="component" value="Unassembled WGS sequence"/>
</dbReference>
<dbReference type="SUPFAM" id="SSF51735">
    <property type="entry name" value="NAD(P)-binding Rossmann-fold domains"/>
    <property type="match status" value="1"/>
</dbReference>